<evidence type="ECO:0000256" key="3">
    <source>
        <dbReference type="ARBA" id="ARBA00022723"/>
    </source>
</evidence>
<dbReference type="Pfam" id="PF04055">
    <property type="entry name" value="Radical_SAM"/>
    <property type="match status" value="1"/>
</dbReference>
<comment type="cofactor">
    <cofactor evidence="1">
        <name>[4Fe-4S] cluster</name>
        <dbReference type="ChEBI" id="CHEBI:49883"/>
    </cofactor>
</comment>
<dbReference type="SFLD" id="SFLDS00029">
    <property type="entry name" value="Radical_SAM"/>
    <property type="match status" value="1"/>
</dbReference>
<dbReference type="OrthoDB" id="9800840at2"/>
<dbReference type="RefSeq" id="WP_072696380.1">
    <property type="nucleotide sequence ID" value="NZ_FRDI01000003.1"/>
</dbReference>
<dbReference type="Gene3D" id="3.20.20.70">
    <property type="entry name" value="Aldolase class I"/>
    <property type="match status" value="1"/>
</dbReference>
<evidence type="ECO:0000256" key="1">
    <source>
        <dbReference type="ARBA" id="ARBA00001966"/>
    </source>
</evidence>
<dbReference type="PANTHER" id="PTHR11228">
    <property type="entry name" value="RADICAL SAM DOMAIN PROTEIN"/>
    <property type="match status" value="1"/>
</dbReference>
<evidence type="ECO:0000313" key="7">
    <source>
        <dbReference type="EMBL" id="SHN55564.1"/>
    </source>
</evidence>
<dbReference type="GO" id="GO:0003824">
    <property type="term" value="F:catalytic activity"/>
    <property type="evidence" value="ECO:0007669"/>
    <property type="project" value="InterPro"/>
</dbReference>
<feature type="domain" description="Radical SAM core" evidence="6">
    <location>
        <begin position="83"/>
        <end position="305"/>
    </location>
</feature>
<keyword evidence="4" id="KW-0408">Iron</keyword>
<dbReference type="STRING" id="1121455.SAMN02745728_00689"/>
<evidence type="ECO:0000259" key="6">
    <source>
        <dbReference type="PROSITE" id="PS51918"/>
    </source>
</evidence>
<evidence type="ECO:0000256" key="2">
    <source>
        <dbReference type="ARBA" id="ARBA00022691"/>
    </source>
</evidence>
<organism evidence="7 8">
    <name type="scientific">Desulfovibrio litoralis DSM 11393</name>
    <dbReference type="NCBI Taxonomy" id="1121455"/>
    <lineage>
        <taxon>Bacteria</taxon>
        <taxon>Pseudomonadati</taxon>
        <taxon>Thermodesulfobacteriota</taxon>
        <taxon>Desulfovibrionia</taxon>
        <taxon>Desulfovibrionales</taxon>
        <taxon>Desulfovibrionaceae</taxon>
        <taxon>Desulfovibrio</taxon>
    </lineage>
</organism>
<dbReference type="AlphaFoldDB" id="A0A1M7SAZ9"/>
<proteinExistence type="predicted"/>
<dbReference type="SFLD" id="SFLDG01067">
    <property type="entry name" value="SPASM/twitch_domain_containing"/>
    <property type="match status" value="1"/>
</dbReference>
<name>A0A1M7SAZ9_9BACT</name>
<dbReference type="EMBL" id="FRDI01000003">
    <property type="protein sequence ID" value="SHN55564.1"/>
    <property type="molecule type" value="Genomic_DNA"/>
</dbReference>
<dbReference type="GO" id="GO:0046872">
    <property type="term" value="F:metal ion binding"/>
    <property type="evidence" value="ECO:0007669"/>
    <property type="project" value="UniProtKB-KW"/>
</dbReference>
<accession>A0A1M7SAZ9</accession>
<dbReference type="Proteomes" id="UP000186469">
    <property type="component" value="Unassembled WGS sequence"/>
</dbReference>
<evidence type="ECO:0000256" key="5">
    <source>
        <dbReference type="ARBA" id="ARBA00023014"/>
    </source>
</evidence>
<reference evidence="7 8" key="1">
    <citation type="submission" date="2016-12" db="EMBL/GenBank/DDBJ databases">
        <authorList>
            <person name="Song W.-J."/>
            <person name="Kurnit D.M."/>
        </authorList>
    </citation>
    <scope>NUCLEOTIDE SEQUENCE [LARGE SCALE GENOMIC DNA]</scope>
    <source>
        <strain evidence="7 8">DSM 11393</strain>
    </source>
</reference>
<evidence type="ECO:0000256" key="4">
    <source>
        <dbReference type="ARBA" id="ARBA00023004"/>
    </source>
</evidence>
<protein>
    <submittedName>
        <fullName evidence="7">Radical SAM superfamily protein</fullName>
    </submittedName>
</protein>
<keyword evidence="8" id="KW-1185">Reference proteome</keyword>
<keyword evidence="3" id="KW-0479">Metal-binding</keyword>
<dbReference type="InterPro" id="IPR007197">
    <property type="entry name" value="rSAM"/>
</dbReference>
<sequence>MKICLNLLMDINLEDNAIQPCCNVFDIKVPSYPFSGLPSEVEGYFEYIIDSIHNLQTDTDLCKGCNFLIDVDIKKDINALKSSICFKTVSINHHRYYCNCKCVYCDYWHPRKKEKLYSVLPLLKTLVHQNRLAPQCSISWGGGESTILKEFDEASAWLTAKGYTQLVHSNALLYSKGITSLLKSGKGDVNVSLDSGTKETYYKIKGRDHWDKVIENLTEYSKACAKPDQLELKYIVFEQNNNFDEIELFFQLCLRLNVKKVNYSLDFREVNANAISKQTFIATAFFRKRAEELNILARPFYINAQLIQEIDVYQKHYFQSGEPYAKP</sequence>
<dbReference type="GO" id="GO:0051536">
    <property type="term" value="F:iron-sulfur cluster binding"/>
    <property type="evidence" value="ECO:0007669"/>
    <property type="project" value="UniProtKB-KW"/>
</dbReference>
<dbReference type="PROSITE" id="PS51918">
    <property type="entry name" value="RADICAL_SAM"/>
    <property type="match status" value="1"/>
</dbReference>
<dbReference type="InterPro" id="IPR050377">
    <property type="entry name" value="Radical_SAM_PqqE_MftC-like"/>
</dbReference>
<keyword evidence="2" id="KW-0949">S-adenosyl-L-methionine</keyword>
<keyword evidence="5" id="KW-0411">Iron-sulfur</keyword>
<dbReference type="SUPFAM" id="SSF102114">
    <property type="entry name" value="Radical SAM enzymes"/>
    <property type="match status" value="1"/>
</dbReference>
<dbReference type="InterPro" id="IPR013785">
    <property type="entry name" value="Aldolase_TIM"/>
</dbReference>
<gene>
    <name evidence="7" type="ORF">SAMN02745728_00689</name>
</gene>
<evidence type="ECO:0000313" key="8">
    <source>
        <dbReference type="Proteomes" id="UP000186469"/>
    </source>
</evidence>
<dbReference type="InterPro" id="IPR058240">
    <property type="entry name" value="rSAM_sf"/>
</dbReference>
<dbReference type="CDD" id="cd01335">
    <property type="entry name" value="Radical_SAM"/>
    <property type="match status" value="1"/>
</dbReference>
<dbReference type="PANTHER" id="PTHR11228:SF7">
    <property type="entry name" value="PQQA PEPTIDE CYCLASE"/>
    <property type="match status" value="1"/>
</dbReference>